<proteinExistence type="predicted"/>
<dbReference type="Pfam" id="PF05521">
    <property type="entry name" value="Phage_HCP"/>
    <property type="match status" value="1"/>
</dbReference>
<evidence type="ECO:0000313" key="2">
    <source>
        <dbReference type="Proteomes" id="UP001164761"/>
    </source>
</evidence>
<sequence length="114" mass="12544">MSGGTITHTGDLRHRVTFQRTTSTVDDSGFAVNTPTDIATVWAQVQGVKGREFYAASAVGAENDKQVTIRFRTDIDENCVAVINGVSHRIVTVFDETGLRQWLTLICREVVTSE</sequence>
<dbReference type="EMBL" id="CP104067">
    <property type="protein sequence ID" value="WAH42826.1"/>
    <property type="molecule type" value="Genomic_DNA"/>
</dbReference>
<dbReference type="RefSeq" id="WP_268006701.1">
    <property type="nucleotide sequence ID" value="NZ_BSUT01000001.1"/>
</dbReference>
<dbReference type="Proteomes" id="UP001164761">
    <property type="component" value="Chromosome"/>
</dbReference>
<keyword evidence="2" id="KW-1185">Reference proteome</keyword>
<reference evidence="1" key="1">
    <citation type="submission" date="2022-08" db="EMBL/GenBank/DDBJ databases">
        <title>Alicyclobacillus fastidiosus DSM 17978, complete genome.</title>
        <authorList>
            <person name="Wang Q."/>
            <person name="Cai R."/>
            <person name="Wang Z."/>
        </authorList>
    </citation>
    <scope>NUCLEOTIDE SEQUENCE</scope>
    <source>
        <strain evidence="1">DSM 17978</strain>
    </source>
</reference>
<protein>
    <submittedName>
        <fullName evidence="1">Phage head closure protein</fullName>
    </submittedName>
</protein>
<dbReference type="NCBIfam" id="TIGR01563">
    <property type="entry name" value="gp16_SPP1"/>
    <property type="match status" value="1"/>
</dbReference>
<dbReference type="Gene3D" id="2.40.10.270">
    <property type="entry name" value="Bacteriophage SPP1 head-tail adaptor protein"/>
    <property type="match status" value="1"/>
</dbReference>
<accession>A0ABY6ZJ14</accession>
<gene>
    <name evidence="1" type="ORF">NZD89_05190</name>
</gene>
<name>A0ABY6ZJ14_9BACL</name>
<dbReference type="InterPro" id="IPR008767">
    <property type="entry name" value="Phage_SPP1_head-tail_adaptor"/>
</dbReference>
<evidence type="ECO:0000313" key="1">
    <source>
        <dbReference type="EMBL" id="WAH42826.1"/>
    </source>
</evidence>
<organism evidence="1 2">
    <name type="scientific">Alicyclobacillus fastidiosus</name>
    <dbReference type="NCBI Taxonomy" id="392011"/>
    <lineage>
        <taxon>Bacteria</taxon>
        <taxon>Bacillati</taxon>
        <taxon>Bacillota</taxon>
        <taxon>Bacilli</taxon>
        <taxon>Bacillales</taxon>
        <taxon>Alicyclobacillaceae</taxon>
        <taxon>Alicyclobacillus</taxon>
    </lineage>
</organism>
<dbReference type="InterPro" id="IPR038666">
    <property type="entry name" value="SSP1_head-tail_sf"/>
</dbReference>